<dbReference type="Proteomes" id="UP001500518">
    <property type="component" value="Unassembled WGS sequence"/>
</dbReference>
<evidence type="ECO:0000313" key="2">
    <source>
        <dbReference type="Proteomes" id="UP001500518"/>
    </source>
</evidence>
<protein>
    <recommendedName>
        <fullName evidence="3">PilZ domain-containing protein</fullName>
    </recommendedName>
</protein>
<sequence>MQVECFVQGESISLKIYDICVDGCCIDTGNARISPGEKVYLKFLNGVGTEGTVVWNSDRYAGIKFSSELHPAVVLQMGFRPVAGRMEDFVPRDRFGRELPPIRGLRAIRD</sequence>
<reference evidence="2" key="1">
    <citation type="journal article" date="2019" name="Int. J. Syst. Evol. Microbiol.">
        <title>The Global Catalogue of Microorganisms (GCM) 10K type strain sequencing project: providing services to taxonomists for standard genome sequencing and annotation.</title>
        <authorList>
            <consortium name="The Broad Institute Genomics Platform"/>
            <consortium name="The Broad Institute Genome Sequencing Center for Infectious Disease"/>
            <person name="Wu L."/>
            <person name="Ma J."/>
        </authorList>
    </citation>
    <scope>NUCLEOTIDE SEQUENCE [LARGE SCALE GENOMIC DNA]</scope>
    <source>
        <strain evidence="2">JCM 18014</strain>
    </source>
</reference>
<keyword evidence="2" id="KW-1185">Reference proteome</keyword>
<dbReference type="SUPFAM" id="SSF141371">
    <property type="entry name" value="PilZ domain-like"/>
    <property type="match status" value="1"/>
</dbReference>
<evidence type="ECO:0008006" key="3">
    <source>
        <dbReference type="Google" id="ProtNLM"/>
    </source>
</evidence>
<name>A0ABP9JXI8_9SPHN</name>
<comment type="caution">
    <text evidence="1">The sequence shown here is derived from an EMBL/GenBank/DDBJ whole genome shotgun (WGS) entry which is preliminary data.</text>
</comment>
<gene>
    <name evidence="1" type="ORF">GCM10023208_02890</name>
</gene>
<proteinExistence type="predicted"/>
<dbReference type="EMBL" id="BAABHV010000001">
    <property type="protein sequence ID" value="GAA5046962.1"/>
    <property type="molecule type" value="Genomic_DNA"/>
</dbReference>
<evidence type="ECO:0000313" key="1">
    <source>
        <dbReference type="EMBL" id="GAA5046962.1"/>
    </source>
</evidence>
<organism evidence="1 2">
    <name type="scientific">Erythrobacter westpacificensis</name>
    <dbReference type="NCBI Taxonomy" id="1055231"/>
    <lineage>
        <taxon>Bacteria</taxon>
        <taxon>Pseudomonadati</taxon>
        <taxon>Pseudomonadota</taxon>
        <taxon>Alphaproteobacteria</taxon>
        <taxon>Sphingomonadales</taxon>
        <taxon>Erythrobacteraceae</taxon>
        <taxon>Erythrobacter/Porphyrobacter group</taxon>
        <taxon>Erythrobacter</taxon>
    </lineage>
</organism>
<accession>A0ABP9JXI8</accession>